<sequence>MLSDCFPRPLCENPVTMEFQEMKSLSGIRSNTAMAAVMSPHLQYMSMSAL</sequence>
<reference evidence="1" key="1">
    <citation type="submission" date="2014-09" db="EMBL/GenBank/DDBJ databases">
        <authorList>
            <person name="Magalhaes I.L.F."/>
            <person name="Oliveira U."/>
            <person name="Santos F.R."/>
            <person name="Vidigal T.H.D.A."/>
            <person name="Brescovit A.D."/>
            <person name="Santos A.J."/>
        </authorList>
    </citation>
    <scope>NUCLEOTIDE SEQUENCE</scope>
    <source>
        <tissue evidence="1">Shoot tissue taken approximately 20 cm above the soil surface</tissue>
    </source>
</reference>
<name>A0A0A9ATF3_ARUDO</name>
<evidence type="ECO:0000313" key="1">
    <source>
        <dbReference type="EMBL" id="JAD54421.1"/>
    </source>
</evidence>
<dbReference type="AlphaFoldDB" id="A0A0A9ATF3"/>
<organism evidence="1">
    <name type="scientific">Arundo donax</name>
    <name type="common">Giant reed</name>
    <name type="synonym">Donax arundinaceus</name>
    <dbReference type="NCBI Taxonomy" id="35708"/>
    <lineage>
        <taxon>Eukaryota</taxon>
        <taxon>Viridiplantae</taxon>
        <taxon>Streptophyta</taxon>
        <taxon>Embryophyta</taxon>
        <taxon>Tracheophyta</taxon>
        <taxon>Spermatophyta</taxon>
        <taxon>Magnoliopsida</taxon>
        <taxon>Liliopsida</taxon>
        <taxon>Poales</taxon>
        <taxon>Poaceae</taxon>
        <taxon>PACMAD clade</taxon>
        <taxon>Arundinoideae</taxon>
        <taxon>Arundineae</taxon>
        <taxon>Arundo</taxon>
    </lineage>
</organism>
<protein>
    <submittedName>
        <fullName evidence="1">Uncharacterized protein</fullName>
    </submittedName>
</protein>
<accession>A0A0A9ATF3</accession>
<proteinExistence type="predicted"/>
<reference evidence="1" key="2">
    <citation type="journal article" date="2015" name="Data Brief">
        <title>Shoot transcriptome of the giant reed, Arundo donax.</title>
        <authorList>
            <person name="Barrero R.A."/>
            <person name="Guerrero F.D."/>
            <person name="Moolhuijzen P."/>
            <person name="Goolsby J.A."/>
            <person name="Tidwell J."/>
            <person name="Bellgard S.E."/>
            <person name="Bellgard M.I."/>
        </authorList>
    </citation>
    <scope>NUCLEOTIDE SEQUENCE</scope>
    <source>
        <tissue evidence="1">Shoot tissue taken approximately 20 cm above the soil surface</tissue>
    </source>
</reference>
<dbReference type="EMBL" id="GBRH01243474">
    <property type="protein sequence ID" value="JAD54421.1"/>
    <property type="molecule type" value="Transcribed_RNA"/>
</dbReference>